<gene>
    <name evidence="1" type="ORF">GX50_02957</name>
</gene>
<evidence type="ECO:0000313" key="1">
    <source>
        <dbReference type="EMBL" id="PGH34183.1"/>
    </source>
</evidence>
<dbReference type="AlphaFoldDB" id="A0A2B7ZLY5"/>
<name>A0A2B7ZLY5_9EURO</name>
<dbReference type="Proteomes" id="UP000226031">
    <property type="component" value="Unassembled WGS sequence"/>
</dbReference>
<accession>A0A2B7ZLY5</accession>
<organism evidence="1 2">
    <name type="scientific">[Emmonsia] crescens</name>
    <dbReference type="NCBI Taxonomy" id="73230"/>
    <lineage>
        <taxon>Eukaryota</taxon>
        <taxon>Fungi</taxon>
        <taxon>Dikarya</taxon>
        <taxon>Ascomycota</taxon>
        <taxon>Pezizomycotina</taxon>
        <taxon>Eurotiomycetes</taxon>
        <taxon>Eurotiomycetidae</taxon>
        <taxon>Onygenales</taxon>
        <taxon>Ajellomycetaceae</taxon>
        <taxon>Emergomyces</taxon>
    </lineage>
</organism>
<dbReference type="STRING" id="73230.A0A2B7ZLY5"/>
<keyword evidence="2" id="KW-1185">Reference proteome</keyword>
<dbReference type="EMBL" id="PDND01000045">
    <property type="protein sequence ID" value="PGH34183.1"/>
    <property type="molecule type" value="Genomic_DNA"/>
</dbReference>
<reference evidence="1 2" key="1">
    <citation type="submission" date="2017-10" db="EMBL/GenBank/DDBJ databases">
        <title>Comparative genomics in systemic dimorphic fungi from Ajellomycetaceae.</title>
        <authorList>
            <person name="Munoz J.F."/>
            <person name="Mcewen J.G."/>
            <person name="Clay O.K."/>
            <person name="Cuomo C.A."/>
        </authorList>
    </citation>
    <scope>NUCLEOTIDE SEQUENCE [LARGE SCALE GENOMIC DNA]</scope>
    <source>
        <strain evidence="1 2">UAMH4076</strain>
    </source>
</reference>
<comment type="caution">
    <text evidence="1">The sequence shown here is derived from an EMBL/GenBank/DDBJ whole genome shotgun (WGS) entry which is preliminary data.</text>
</comment>
<protein>
    <submittedName>
        <fullName evidence="1">Uncharacterized protein</fullName>
    </submittedName>
</protein>
<evidence type="ECO:0000313" key="2">
    <source>
        <dbReference type="Proteomes" id="UP000226031"/>
    </source>
</evidence>
<sequence length="251" mass="28710">MASADFTSLAEASRVSDVEKGQGTVLPHKTSSNSQKPYGWEVQSLKIHAKDGLNTLPELPSHCARIYDFTIDDSDIWQALNDHFAQYTDSPEIPISRSLSLLPSKIDNIDWCYHENGAPSIYFSTISLREGPFWSDFLAGFRIGMRKEGPEVGESKKDEENIRFFHLHGEKLIVLYRRKRGKSSTRALHIKTVLEHPNSLLRLADGSKHSFTTLFLLNDFRIRLQALTSNLERQHLTILRHPNNYTLNFEE</sequence>
<proteinExistence type="predicted"/>